<proteinExistence type="predicted"/>
<gene>
    <name evidence="2" type="ORF">ACFPZI_04965</name>
</gene>
<organism evidence="2 3">
    <name type="scientific">Streptomyces chlorus</name>
    <dbReference type="NCBI Taxonomy" id="887452"/>
    <lineage>
        <taxon>Bacteria</taxon>
        <taxon>Bacillati</taxon>
        <taxon>Actinomycetota</taxon>
        <taxon>Actinomycetes</taxon>
        <taxon>Kitasatosporales</taxon>
        <taxon>Streptomycetaceae</taxon>
        <taxon>Streptomyces</taxon>
    </lineage>
</organism>
<sequence>MFLCRADGEPGIDQDGPGARSLQGPLDLAGEDDTPGLLLSHRLDQQAHRGERECDELLLALGRGYGNEGHLDGTVAKRGAVG</sequence>
<feature type="region of interest" description="Disordered" evidence="1">
    <location>
        <begin position="1"/>
        <end position="35"/>
    </location>
</feature>
<reference evidence="3" key="1">
    <citation type="journal article" date="2019" name="Int. J. Syst. Evol. Microbiol.">
        <title>The Global Catalogue of Microorganisms (GCM) 10K type strain sequencing project: providing services to taxonomists for standard genome sequencing and annotation.</title>
        <authorList>
            <consortium name="The Broad Institute Genomics Platform"/>
            <consortium name="The Broad Institute Genome Sequencing Center for Infectious Disease"/>
            <person name="Wu L."/>
            <person name="Ma J."/>
        </authorList>
    </citation>
    <scope>NUCLEOTIDE SEQUENCE [LARGE SCALE GENOMIC DNA]</scope>
    <source>
        <strain evidence="3">JCM 10411</strain>
    </source>
</reference>
<accession>A0ABW1DRC5</accession>
<evidence type="ECO:0000313" key="2">
    <source>
        <dbReference type="EMBL" id="MFC5851202.1"/>
    </source>
</evidence>
<name>A0ABW1DRC5_9ACTN</name>
<dbReference type="RefSeq" id="WP_381358684.1">
    <property type="nucleotide sequence ID" value="NZ_JBHSOA010000009.1"/>
</dbReference>
<comment type="caution">
    <text evidence="2">The sequence shown here is derived from an EMBL/GenBank/DDBJ whole genome shotgun (WGS) entry which is preliminary data.</text>
</comment>
<keyword evidence="3" id="KW-1185">Reference proteome</keyword>
<evidence type="ECO:0000313" key="3">
    <source>
        <dbReference type="Proteomes" id="UP001596180"/>
    </source>
</evidence>
<protein>
    <submittedName>
        <fullName evidence="2">Uncharacterized protein</fullName>
    </submittedName>
</protein>
<dbReference type="EMBL" id="JBHSOA010000009">
    <property type="protein sequence ID" value="MFC5851202.1"/>
    <property type="molecule type" value="Genomic_DNA"/>
</dbReference>
<dbReference type="Proteomes" id="UP001596180">
    <property type="component" value="Unassembled WGS sequence"/>
</dbReference>
<evidence type="ECO:0000256" key="1">
    <source>
        <dbReference type="SAM" id="MobiDB-lite"/>
    </source>
</evidence>